<gene>
    <name evidence="1" type="ORF">TNCV_2561731</name>
</gene>
<proteinExistence type="predicted"/>
<name>A0A8X6R0W4_TRICX</name>
<dbReference type="Proteomes" id="UP000887159">
    <property type="component" value="Unassembled WGS sequence"/>
</dbReference>
<dbReference type="EMBL" id="BMAU01021004">
    <property type="protein sequence ID" value="GFX86291.1"/>
    <property type="molecule type" value="Genomic_DNA"/>
</dbReference>
<reference evidence="1" key="1">
    <citation type="submission" date="2020-08" db="EMBL/GenBank/DDBJ databases">
        <title>Multicomponent nature underlies the extraordinary mechanical properties of spider dragline silk.</title>
        <authorList>
            <person name="Kono N."/>
            <person name="Nakamura H."/>
            <person name="Mori M."/>
            <person name="Yoshida Y."/>
            <person name="Ohtoshi R."/>
            <person name="Malay A.D."/>
            <person name="Moran D.A.P."/>
            <person name="Tomita M."/>
            <person name="Numata K."/>
            <person name="Arakawa K."/>
        </authorList>
    </citation>
    <scope>NUCLEOTIDE SEQUENCE</scope>
</reference>
<comment type="caution">
    <text evidence="1">The sequence shown here is derived from an EMBL/GenBank/DDBJ whole genome shotgun (WGS) entry which is preliminary data.</text>
</comment>
<organism evidence="1 2">
    <name type="scientific">Trichonephila clavipes</name>
    <name type="common">Golden silk orbweaver</name>
    <name type="synonym">Nephila clavipes</name>
    <dbReference type="NCBI Taxonomy" id="2585209"/>
    <lineage>
        <taxon>Eukaryota</taxon>
        <taxon>Metazoa</taxon>
        <taxon>Ecdysozoa</taxon>
        <taxon>Arthropoda</taxon>
        <taxon>Chelicerata</taxon>
        <taxon>Arachnida</taxon>
        <taxon>Araneae</taxon>
        <taxon>Araneomorphae</taxon>
        <taxon>Entelegynae</taxon>
        <taxon>Araneoidea</taxon>
        <taxon>Nephilidae</taxon>
        <taxon>Trichonephila</taxon>
    </lineage>
</organism>
<evidence type="ECO:0000313" key="2">
    <source>
        <dbReference type="Proteomes" id="UP000887159"/>
    </source>
</evidence>
<protein>
    <submittedName>
        <fullName evidence="1">Uncharacterized protein</fullName>
    </submittedName>
</protein>
<evidence type="ECO:0000313" key="1">
    <source>
        <dbReference type="EMBL" id="GFX86291.1"/>
    </source>
</evidence>
<keyword evidence="2" id="KW-1185">Reference proteome</keyword>
<accession>A0A8X6R0W4</accession>
<sequence>MRTRGYQEVCRIALHTITPSDTIGQCAFTTMPPNMDVTILMLKTEREFIRKKWRLTIRTFRFVVDHTIEDALLCYAAPRVAAVMIYELRVHNAANVIKLFVQIFVVLQTTPILSSGLMTWRHDPLRSCG</sequence>
<dbReference type="AlphaFoldDB" id="A0A8X6R0W4"/>